<protein>
    <submittedName>
        <fullName evidence="3">Uncharacterized protein</fullName>
    </submittedName>
</protein>
<feature type="signal peptide" evidence="1">
    <location>
        <begin position="1"/>
        <end position="19"/>
    </location>
</feature>
<keyword evidence="1" id="KW-0732">Signal</keyword>
<dbReference type="WBParaSite" id="SPAL_0000726200.1">
    <property type="protein sequence ID" value="SPAL_0000726200.1"/>
    <property type="gene ID" value="SPAL_0000726200"/>
</dbReference>
<proteinExistence type="predicted"/>
<evidence type="ECO:0000313" key="2">
    <source>
        <dbReference type="Proteomes" id="UP000046392"/>
    </source>
</evidence>
<evidence type="ECO:0000313" key="3">
    <source>
        <dbReference type="WBParaSite" id="SPAL_0000726200.1"/>
    </source>
</evidence>
<sequence length="243" mass="27256">MDELFIIIIIVVLCVSVFAGWLASIACCPDQAMACLGNGSKKSQSFRRKDDKSLRKMTDSSEYGYNELEGIKGNIVVNEESNDKGENGGSENDQTRLIKKEELLRYTQKHPEIYGSSSGVGEECDPQMMKPHLIKRHESTDVIEYAIVDYNALVAVTNQQDEPSPNGSINSGDIIAEDDDDLLVSCALEDSRDNITESINYPYKFQEHHLSLLTYDPMKRRESLPIPINHNRLSPTRDVIKAV</sequence>
<organism evidence="2 3">
    <name type="scientific">Strongyloides papillosus</name>
    <name type="common">Intestinal threadworm</name>
    <dbReference type="NCBI Taxonomy" id="174720"/>
    <lineage>
        <taxon>Eukaryota</taxon>
        <taxon>Metazoa</taxon>
        <taxon>Ecdysozoa</taxon>
        <taxon>Nematoda</taxon>
        <taxon>Chromadorea</taxon>
        <taxon>Rhabditida</taxon>
        <taxon>Tylenchina</taxon>
        <taxon>Panagrolaimomorpha</taxon>
        <taxon>Strongyloidoidea</taxon>
        <taxon>Strongyloididae</taxon>
        <taxon>Strongyloides</taxon>
    </lineage>
</organism>
<reference evidence="3" key="1">
    <citation type="submission" date="2017-02" db="UniProtKB">
        <authorList>
            <consortium name="WormBaseParasite"/>
        </authorList>
    </citation>
    <scope>IDENTIFICATION</scope>
</reference>
<name>A0A0N5BMX9_STREA</name>
<dbReference type="AlphaFoldDB" id="A0A0N5BMX9"/>
<keyword evidence="2" id="KW-1185">Reference proteome</keyword>
<dbReference type="Proteomes" id="UP000046392">
    <property type="component" value="Unplaced"/>
</dbReference>
<evidence type="ECO:0000256" key="1">
    <source>
        <dbReference type="SAM" id="SignalP"/>
    </source>
</evidence>
<feature type="chain" id="PRO_5005894545" evidence="1">
    <location>
        <begin position="20"/>
        <end position="243"/>
    </location>
</feature>
<accession>A0A0N5BMX9</accession>